<dbReference type="SUPFAM" id="SSF55486">
    <property type="entry name" value="Metalloproteases ('zincins'), catalytic domain"/>
    <property type="match status" value="1"/>
</dbReference>
<proteinExistence type="predicted"/>
<accession>A0A0M9UCL2</accession>
<feature type="region of interest" description="Disordered" evidence="1">
    <location>
        <begin position="1"/>
        <end position="30"/>
    </location>
</feature>
<dbReference type="InterPro" id="IPR025295">
    <property type="entry name" value="eCIS_core_dom"/>
</dbReference>
<dbReference type="InterPro" id="IPR024079">
    <property type="entry name" value="MetalloPept_cat_dom_sf"/>
</dbReference>
<dbReference type="InterPro" id="IPR029463">
    <property type="entry name" value="Lys_MEP"/>
</dbReference>
<dbReference type="GO" id="GO:0004222">
    <property type="term" value="F:metalloendopeptidase activity"/>
    <property type="evidence" value="ECO:0007669"/>
    <property type="project" value="InterPro"/>
</dbReference>
<dbReference type="Pfam" id="PF14521">
    <property type="entry name" value="Aspzincin_M35"/>
    <property type="match status" value="1"/>
</dbReference>
<gene>
    <name evidence="4" type="ORF">ARMA_1491</name>
</gene>
<feature type="domain" description="Lysine-specific metallo-endopeptidase" evidence="3">
    <location>
        <begin position="343"/>
        <end position="419"/>
    </location>
</feature>
<evidence type="ECO:0008006" key="6">
    <source>
        <dbReference type="Google" id="ProtNLM"/>
    </source>
</evidence>
<dbReference type="RefSeq" id="WP_054492935.1">
    <property type="nucleotide sequence ID" value="NZ_BBZA01000110.1"/>
</dbReference>
<keyword evidence="5" id="KW-1185">Reference proteome</keyword>
<reference evidence="5" key="2">
    <citation type="submission" date="2015-08" db="EMBL/GenBank/DDBJ databases">
        <title>Draft Genome Sequence of a Heterotrophic Facultative Anaerobic Bacterium Ardenticatena maritima Strain 110S.</title>
        <authorList>
            <person name="Kawaichi S."/>
            <person name="Yoshida T."/>
            <person name="Sako Y."/>
            <person name="Nakamura R."/>
        </authorList>
    </citation>
    <scope>NUCLEOTIDE SEQUENCE [LARGE SCALE GENOMIC DNA]</scope>
    <source>
        <strain evidence="5">110S</strain>
    </source>
</reference>
<dbReference type="AlphaFoldDB" id="A0A0M9UCL2"/>
<dbReference type="EMBL" id="BBZA01000110">
    <property type="protein sequence ID" value="GAP63068.1"/>
    <property type="molecule type" value="Genomic_DNA"/>
</dbReference>
<evidence type="ECO:0000313" key="5">
    <source>
        <dbReference type="Proteomes" id="UP000037784"/>
    </source>
</evidence>
<sequence length="441" mass="48884">MPEQIRTHKPASPTRHTAHTQAPRSRARHTPLTLFTQAPLQFRLRVSQPGDRFEREADAAADRVVNGQPAPPITPLHGVVRQHQAEEEEEAQAKLVQRQPMEEEEETIQAKCTCGGGPGCACGGNTERDEAVQRAPAPPIAQATQGGRPLDTHTRARFEPRFGADFRQVRIHTSETADQSARALNALAYTRGNDIVFRKGMYAPESTAGQRLLAHELTHVVQQRGGSRAVQQQAIQRKVVDARVSCHGYPRTYPIFTIIGTTDPVGVIRAADSRAITLLTNVIDELTHIRNAIIGGEEPNWPLISDGLADAMRRYLRLDANNAAVWRGTGPRTVFMAIRWLRNIRRTLQGGWLRYTCIGTDCEADDWAYTYVGVHRLYLCRHFWTDTLDNQALTLIHEVSHIYYGTDDVGGGIGNAHCLEQFVTEANGLAVSPGFIGSCRT</sequence>
<dbReference type="Pfam" id="PF13699">
    <property type="entry name" value="eCIS_core"/>
    <property type="match status" value="1"/>
</dbReference>
<organism evidence="4 5">
    <name type="scientific">Ardenticatena maritima</name>
    <dbReference type="NCBI Taxonomy" id="872965"/>
    <lineage>
        <taxon>Bacteria</taxon>
        <taxon>Bacillati</taxon>
        <taxon>Chloroflexota</taxon>
        <taxon>Ardenticatenia</taxon>
        <taxon>Ardenticatenales</taxon>
        <taxon>Ardenticatenaceae</taxon>
        <taxon>Ardenticatena</taxon>
    </lineage>
</organism>
<protein>
    <recommendedName>
        <fullName evidence="6">DUF4157 domain-containing protein</fullName>
    </recommendedName>
</protein>
<dbReference type="OrthoDB" id="292792at2"/>
<dbReference type="Gene3D" id="3.40.390.10">
    <property type="entry name" value="Collagenase (Catalytic Domain)"/>
    <property type="match status" value="1"/>
</dbReference>
<dbReference type="Proteomes" id="UP000037784">
    <property type="component" value="Unassembled WGS sequence"/>
</dbReference>
<reference evidence="4 5" key="1">
    <citation type="journal article" date="2015" name="Genome Announc.">
        <title>Draft Genome Sequence of a Heterotrophic Facultative Anaerobic Thermophilic Bacterium, Ardenticatena maritima Strain 110ST.</title>
        <authorList>
            <person name="Kawaichi S."/>
            <person name="Yoshida T."/>
            <person name="Sako Y."/>
            <person name="Nakamura R."/>
        </authorList>
    </citation>
    <scope>NUCLEOTIDE SEQUENCE [LARGE SCALE GENOMIC DNA]</scope>
    <source>
        <strain evidence="4 5">110S</strain>
    </source>
</reference>
<name>A0A0M9UCL2_9CHLR</name>
<evidence type="ECO:0000313" key="4">
    <source>
        <dbReference type="EMBL" id="GAP63068.1"/>
    </source>
</evidence>
<evidence type="ECO:0000256" key="1">
    <source>
        <dbReference type="SAM" id="MobiDB-lite"/>
    </source>
</evidence>
<evidence type="ECO:0000259" key="2">
    <source>
        <dbReference type="Pfam" id="PF13699"/>
    </source>
</evidence>
<feature type="domain" description="eCIS core" evidence="2">
    <location>
        <begin position="149"/>
        <end position="226"/>
    </location>
</feature>
<evidence type="ECO:0000259" key="3">
    <source>
        <dbReference type="Pfam" id="PF14521"/>
    </source>
</evidence>
<comment type="caution">
    <text evidence="4">The sequence shown here is derived from an EMBL/GenBank/DDBJ whole genome shotgun (WGS) entry which is preliminary data.</text>
</comment>
<dbReference type="InParanoid" id="A0A0M9UCL2"/>
<feature type="region of interest" description="Disordered" evidence="1">
    <location>
        <begin position="134"/>
        <end position="153"/>
    </location>
</feature>